<dbReference type="SUPFAM" id="SSF51735">
    <property type="entry name" value="NAD(P)-binding Rossmann-fold domains"/>
    <property type="match status" value="1"/>
</dbReference>
<dbReference type="InterPro" id="IPR052184">
    <property type="entry name" value="SDR_enzymes"/>
</dbReference>
<dbReference type="InterPro" id="IPR002347">
    <property type="entry name" value="SDR_fam"/>
</dbReference>
<dbReference type="InterPro" id="IPR036291">
    <property type="entry name" value="NAD(P)-bd_dom_sf"/>
</dbReference>
<dbReference type="Proteomes" id="UP000529417">
    <property type="component" value="Unassembled WGS sequence"/>
</dbReference>
<dbReference type="AlphaFoldDB" id="A0A7Z0HXD6"/>
<dbReference type="EMBL" id="JACBXS010000003">
    <property type="protein sequence ID" value="NYS23807.1"/>
    <property type="molecule type" value="Genomic_DNA"/>
</dbReference>
<accession>A0A7Z0HXD6</accession>
<gene>
    <name evidence="2" type="ORF">HUK65_02300</name>
</gene>
<name>A0A7Z0HXD6_9RHOB</name>
<dbReference type="PRINTS" id="PR00080">
    <property type="entry name" value="SDRFAMILY"/>
</dbReference>
<dbReference type="PRINTS" id="PR00081">
    <property type="entry name" value="GDHRDH"/>
</dbReference>
<dbReference type="PANTHER" id="PTHR45458">
    <property type="entry name" value="SHORT-CHAIN DEHYDROGENASE/REDUCTASE SDR"/>
    <property type="match status" value="1"/>
</dbReference>
<comment type="similarity">
    <text evidence="1">Belongs to the short-chain dehydrogenases/reductases (SDR) family.</text>
</comment>
<evidence type="ECO:0000313" key="2">
    <source>
        <dbReference type="EMBL" id="NYS23807.1"/>
    </source>
</evidence>
<sequence>MDHVLITGAARGIGRALALSYAREGAQVVACTRGAAPPDAGIDWQQADVTDPQALQVLAGRLERPVDLLICNAGVYLDKHMAPGDLTPQIWAQSFAINVAGVFWTVQAMRPHLRPGARIAILGSIMGSSAHANGGAYVYRASKAAVLNLGRNLATDLRDEGIAVGVYHPGWVRTDMGGSGADIGLDAAVAGLRTRFAALDLARSGVFEAHDGTALAF</sequence>
<dbReference type="Pfam" id="PF00106">
    <property type="entry name" value="adh_short"/>
    <property type="match status" value="1"/>
</dbReference>
<protein>
    <submittedName>
        <fullName evidence="2">SDR family NAD(P)-dependent oxidoreductase</fullName>
    </submittedName>
</protein>
<proteinExistence type="inferred from homology"/>
<evidence type="ECO:0000256" key="1">
    <source>
        <dbReference type="RuleBase" id="RU000363"/>
    </source>
</evidence>
<dbReference type="RefSeq" id="WP_179904512.1">
    <property type="nucleotide sequence ID" value="NZ_JACBXS010000003.1"/>
</dbReference>
<evidence type="ECO:0000313" key="3">
    <source>
        <dbReference type="Proteomes" id="UP000529417"/>
    </source>
</evidence>
<keyword evidence="3" id="KW-1185">Reference proteome</keyword>
<comment type="caution">
    <text evidence="2">The sequence shown here is derived from an EMBL/GenBank/DDBJ whole genome shotgun (WGS) entry which is preliminary data.</text>
</comment>
<dbReference type="PANTHER" id="PTHR45458:SF1">
    <property type="entry name" value="SHORT CHAIN DEHYDROGENASE"/>
    <property type="match status" value="1"/>
</dbReference>
<dbReference type="GO" id="GO:0016616">
    <property type="term" value="F:oxidoreductase activity, acting on the CH-OH group of donors, NAD or NADP as acceptor"/>
    <property type="evidence" value="ECO:0007669"/>
    <property type="project" value="TreeGrafter"/>
</dbReference>
<organism evidence="2 3">
    <name type="scientific">Rhabdonatronobacter sediminivivens</name>
    <dbReference type="NCBI Taxonomy" id="2743469"/>
    <lineage>
        <taxon>Bacteria</taxon>
        <taxon>Pseudomonadati</taxon>
        <taxon>Pseudomonadota</taxon>
        <taxon>Alphaproteobacteria</taxon>
        <taxon>Rhodobacterales</taxon>
        <taxon>Paracoccaceae</taxon>
        <taxon>Rhabdonatronobacter</taxon>
    </lineage>
</organism>
<dbReference type="Gene3D" id="3.40.50.720">
    <property type="entry name" value="NAD(P)-binding Rossmann-like Domain"/>
    <property type="match status" value="1"/>
</dbReference>
<reference evidence="2 3" key="1">
    <citation type="journal article" date="2000" name="Arch. Microbiol.">
        <title>Rhodobaca bogoriensis gen. nov. and sp. nov., an alkaliphilic purple nonsulfur bacterium from African Rift Valley soda lakes.</title>
        <authorList>
            <person name="Milford A.D."/>
            <person name="Achenbach L.A."/>
            <person name="Jung D.O."/>
            <person name="Madigan M.T."/>
        </authorList>
    </citation>
    <scope>NUCLEOTIDE SEQUENCE [LARGE SCALE GENOMIC DNA]</scope>
    <source>
        <strain evidence="2 3">2376</strain>
    </source>
</reference>